<dbReference type="Proteomes" id="UP000715781">
    <property type="component" value="Unassembled WGS sequence"/>
</dbReference>
<comment type="caution">
    <text evidence="3">The sequence shown here is derived from an EMBL/GenBank/DDBJ whole genome shotgun (WGS) entry which is preliminary data.</text>
</comment>
<gene>
    <name evidence="3" type="ORF">KME32_25745</name>
</gene>
<sequence length="513" mass="59638">MTTEFSTQSAFTKTQIDAVRDYIKKTWKTLTRSHEHLLESAQDAKLDHQVETPWIIYISPREDCPNIQSVLERSLSAEDVSRIAIRTLPPEAEAIREHGLLYLPGSYVVPGGRFNELYGWDSYFILLGLLRDGELDLAQSQVDQLLYQVQHYGTILNANRTYMLSRSQPPVLSLMVLALFQHTQDEEWLRSTVPLLEQFYYYWVVPPHLNPATGLSRYYALGEGPAPEVVFSERDEEGRSHYDRVKQYYQRFEIEDYDVSLYYNRDRDELTNLFYKGDRTMRESGFDITNRFGPFSIDIIHYAPVCLNSLLYQMEQDLAQINDIFGNQELAKQWRDRAKVRRDRIDQCLWDEEQGLYLDYHFQTEKRRNYEFATTFYPLWTGLASEAQAKRVVENLSLFEAPGGIFTSTRVTGNQWDAPFGWAPLTLIAVEGMHRYGYYKEGDRIAHKFLAMVIKEFERRGILVEKYDVERCSANVSDEICFGYSSNEIGFGWTNAVVLELLAALNRGRGIAD</sequence>
<organism evidence="3 4">
    <name type="scientific">Mojavia pulchra JT2-VF2</name>
    <dbReference type="NCBI Taxonomy" id="287848"/>
    <lineage>
        <taxon>Bacteria</taxon>
        <taxon>Bacillati</taxon>
        <taxon>Cyanobacteriota</taxon>
        <taxon>Cyanophyceae</taxon>
        <taxon>Nostocales</taxon>
        <taxon>Nostocaceae</taxon>
    </lineage>
</organism>
<dbReference type="GO" id="GO:0005993">
    <property type="term" value="P:trehalose catabolic process"/>
    <property type="evidence" value="ECO:0007669"/>
    <property type="project" value="TreeGrafter"/>
</dbReference>
<dbReference type="GO" id="GO:0004555">
    <property type="term" value="F:alpha,alpha-trehalase activity"/>
    <property type="evidence" value="ECO:0007669"/>
    <property type="project" value="InterPro"/>
</dbReference>
<reference evidence="3" key="2">
    <citation type="journal article" date="2022" name="Microbiol. Resour. Announc.">
        <title>Metagenome Sequencing to Explore Phylogenomics of Terrestrial Cyanobacteria.</title>
        <authorList>
            <person name="Ward R.D."/>
            <person name="Stajich J.E."/>
            <person name="Johansen J.R."/>
            <person name="Huntemann M."/>
            <person name="Clum A."/>
            <person name="Foster B."/>
            <person name="Foster B."/>
            <person name="Roux S."/>
            <person name="Palaniappan K."/>
            <person name="Varghese N."/>
            <person name="Mukherjee S."/>
            <person name="Reddy T.B.K."/>
            <person name="Daum C."/>
            <person name="Copeland A."/>
            <person name="Chen I.A."/>
            <person name="Ivanova N.N."/>
            <person name="Kyrpides N.C."/>
            <person name="Shapiro N."/>
            <person name="Eloe-Fadrosh E.A."/>
            <person name="Pietrasiak N."/>
        </authorList>
    </citation>
    <scope>NUCLEOTIDE SEQUENCE</scope>
    <source>
        <strain evidence="3">JT2-VF2</strain>
    </source>
</reference>
<dbReference type="InterPro" id="IPR001661">
    <property type="entry name" value="Glyco_hydro_37"/>
</dbReference>
<dbReference type="Pfam" id="PF01204">
    <property type="entry name" value="Trehalase"/>
    <property type="match status" value="1"/>
</dbReference>
<dbReference type="SUPFAM" id="SSF48208">
    <property type="entry name" value="Six-hairpin glycosidases"/>
    <property type="match status" value="1"/>
</dbReference>
<dbReference type="PRINTS" id="PR00744">
    <property type="entry name" value="GLHYDRLASE37"/>
</dbReference>
<keyword evidence="2" id="KW-0326">Glycosidase</keyword>
<proteinExistence type="predicted"/>
<dbReference type="PROSITE" id="PS00928">
    <property type="entry name" value="TREHALASE_2"/>
    <property type="match status" value="1"/>
</dbReference>
<evidence type="ECO:0000313" key="4">
    <source>
        <dbReference type="Proteomes" id="UP000715781"/>
    </source>
</evidence>
<dbReference type="PANTHER" id="PTHR23403">
    <property type="entry name" value="TREHALASE"/>
    <property type="match status" value="1"/>
</dbReference>
<evidence type="ECO:0000313" key="3">
    <source>
        <dbReference type="EMBL" id="MBW4564478.1"/>
    </source>
</evidence>
<evidence type="ECO:0000256" key="1">
    <source>
        <dbReference type="ARBA" id="ARBA00022801"/>
    </source>
</evidence>
<dbReference type="EMBL" id="JAHHHN010000022">
    <property type="protein sequence ID" value="MBW4564478.1"/>
    <property type="molecule type" value="Genomic_DNA"/>
</dbReference>
<dbReference type="InterPro" id="IPR008928">
    <property type="entry name" value="6-hairpin_glycosidase_sf"/>
</dbReference>
<reference evidence="3" key="1">
    <citation type="submission" date="2021-05" db="EMBL/GenBank/DDBJ databases">
        <authorList>
            <person name="Pietrasiak N."/>
            <person name="Ward R."/>
            <person name="Stajich J.E."/>
            <person name="Kurbessoian T."/>
        </authorList>
    </citation>
    <scope>NUCLEOTIDE SEQUENCE</scope>
    <source>
        <strain evidence="3">JT2-VF2</strain>
    </source>
</reference>
<name>A0A951Q492_9NOST</name>
<dbReference type="InterPro" id="IPR018232">
    <property type="entry name" value="Glyco_hydro_37_CS"/>
</dbReference>
<dbReference type="PANTHER" id="PTHR23403:SF6">
    <property type="entry name" value="CYTOSOLIC NEUTRAL TREHALASE-RELATED"/>
    <property type="match status" value="1"/>
</dbReference>
<evidence type="ECO:0000256" key="2">
    <source>
        <dbReference type="ARBA" id="ARBA00023295"/>
    </source>
</evidence>
<protein>
    <submittedName>
        <fullName evidence="3">Alpha,alpha-trehalase</fullName>
    </submittedName>
</protein>
<dbReference type="AlphaFoldDB" id="A0A951Q492"/>
<dbReference type="PROSITE" id="PS00927">
    <property type="entry name" value="TREHALASE_1"/>
    <property type="match status" value="1"/>
</dbReference>
<accession>A0A951Q492</accession>
<dbReference type="InterPro" id="IPR012341">
    <property type="entry name" value="6hp_glycosidase-like_sf"/>
</dbReference>
<keyword evidence="1" id="KW-0378">Hydrolase</keyword>
<dbReference type="Gene3D" id="1.50.10.10">
    <property type="match status" value="1"/>
</dbReference>